<proteinExistence type="predicted"/>
<dbReference type="EMBL" id="LR797366">
    <property type="protein sequence ID" value="CAB4210510.1"/>
    <property type="molecule type" value="Genomic_DNA"/>
</dbReference>
<gene>
    <name evidence="2" type="ORF">UFOVP1303_35</name>
    <name evidence="3" type="ORF">UFOVP1417_19</name>
    <name evidence="4" type="ORF">UFOVP1517_11</name>
    <name evidence="1" type="ORF">UFOVP664_68</name>
</gene>
<dbReference type="EMBL" id="LR797248">
    <property type="protein sequence ID" value="CAB4195769.1"/>
    <property type="molecule type" value="Genomic_DNA"/>
</dbReference>
<evidence type="ECO:0000313" key="2">
    <source>
        <dbReference type="EMBL" id="CAB4195769.1"/>
    </source>
</evidence>
<protein>
    <submittedName>
        <fullName evidence="4">Uncharacterized protein</fullName>
    </submittedName>
</protein>
<accession>A0A6J7XA04</accession>
<evidence type="ECO:0000313" key="3">
    <source>
        <dbReference type="EMBL" id="CAB4210510.1"/>
    </source>
</evidence>
<dbReference type="EMBL" id="LR798366">
    <property type="protein sequence ID" value="CAB5226634.1"/>
    <property type="molecule type" value="Genomic_DNA"/>
</dbReference>
<organism evidence="4">
    <name type="scientific">uncultured Caudovirales phage</name>
    <dbReference type="NCBI Taxonomy" id="2100421"/>
    <lineage>
        <taxon>Viruses</taxon>
        <taxon>Duplodnaviria</taxon>
        <taxon>Heunggongvirae</taxon>
        <taxon>Uroviricota</taxon>
        <taxon>Caudoviricetes</taxon>
        <taxon>Peduoviridae</taxon>
        <taxon>Maltschvirus</taxon>
        <taxon>Maltschvirus maltsch</taxon>
    </lineage>
</organism>
<sequence length="67" mass="7277">MSTDEVGKTYGLLTVLEHVGKAPNGRAAFLCVCACGKTRITTGKRLRQGDTYACTHKGHRNGEINNR</sequence>
<evidence type="ECO:0000313" key="1">
    <source>
        <dbReference type="EMBL" id="CAB4156517.1"/>
    </source>
</evidence>
<reference evidence="4" key="1">
    <citation type="submission" date="2020-05" db="EMBL/GenBank/DDBJ databases">
        <authorList>
            <person name="Chiriac C."/>
            <person name="Salcher M."/>
            <person name="Ghai R."/>
            <person name="Kavagutti S V."/>
        </authorList>
    </citation>
    <scope>NUCLEOTIDE SEQUENCE</scope>
</reference>
<dbReference type="EMBL" id="LR796638">
    <property type="protein sequence ID" value="CAB4156517.1"/>
    <property type="molecule type" value="Genomic_DNA"/>
</dbReference>
<name>A0A6J7XA04_9CAUD</name>
<evidence type="ECO:0000313" key="4">
    <source>
        <dbReference type="EMBL" id="CAB5226634.1"/>
    </source>
</evidence>